<dbReference type="EMBL" id="JAXIOK010000002">
    <property type="protein sequence ID" value="KAK4777691.1"/>
    <property type="molecule type" value="Genomic_DNA"/>
</dbReference>
<name>A0AAN7QUQ0_9MYRT</name>
<gene>
    <name evidence="2" type="ORF">SAY87_017878</name>
</gene>
<proteinExistence type="predicted"/>
<feature type="compositionally biased region" description="Low complexity" evidence="1">
    <location>
        <begin position="68"/>
        <end position="89"/>
    </location>
</feature>
<evidence type="ECO:0000256" key="1">
    <source>
        <dbReference type="SAM" id="MobiDB-lite"/>
    </source>
</evidence>
<organism evidence="2 3">
    <name type="scientific">Trapa incisa</name>
    <dbReference type="NCBI Taxonomy" id="236973"/>
    <lineage>
        <taxon>Eukaryota</taxon>
        <taxon>Viridiplantae</taxon>
        <taxon>Streptophyta</taxon>
        <taxon>Embryophyta</taxon>
        <taxon>Tracheophyta</taxon>
        <taxon>Spermatophyta</taxon>
        <taxon>Magnoliopsida</taxon>
        <taxon>eudicotyledons</taxon>
        <taxon>Gunneridae</taxon>
        <taxon>Pentapetalae</taxon>
        <taxon>rosids</taxon>
        <taxon>malvids</taxon>
        <taxon>Myrtales</taxon>
        <taxon>Lythraceae</taxon>
        <taxon>Trapa</taxon>
    </lineage>
</organism>
<feature type="compositionally biased region" description="Low complexity" evidence="1">
    <location>
        <begin position="140"/>
        <end position="155"/>
    </location>
</feature>
<keyword evidence="3" id="KW-1185">Reference proteome</keyword>
<protein>
    <submittedName>
        <fullName evidence="2">Uncharacterized protein</fullName>
    </submittedName>
</protein>
<feature type="region of interest" description="Disordered" evidence="1">
    <location>
        <begin position="118"/>
        <end position="155"/>
    </location>
</feature>
<comment type="caution">
    <text evidence="2">The sequence shown here is derived from an EMBL/GenBank/DDBJ whole genome shotgun (WGS) entry which is preliminary data.</text>
</comment>
<evidence type="ECO:0000313" key="3">
    <source>
        <dbReference type="Proteomes" id="UP001345219"/>
    </source>
</evidence>
<feature type="region of interest" description="Disordered" evidence="1">
    <location>
        <begin position="54"/>
        <end position="89"/>
    </location>
</feature>
<reference evidence="2 3" key="1">
    <citation type="journal article" date="2023" name="Hortic Res">
        <title>Pangenome of water caltrop reveals structural variations and asymmetric subgenome divergence after allopolyploidization.</title>
        <authorList>
            <person name="Zhang X."/>
            <person name="Chen Y."/>
            <person name="Wang L."/>
            <person name="Yuan Y."/>
            <person name="Fang M."/>
            <person name="Shi L."/>
            <person name="Lu R."/>
            <person name="Comes H.P."/>
            <person name="Ma Y."/>
            <person name="Chen Y."/>
            <person name="Huang G."/>
            <person name="Zhou Y."/>
            <person name="Zheng Z."/>
            <person name="Qiu Y."/>
        </authorList>
    </citation>
    <scope>NUCLEOTIDE SEQUENCE [LARGE SCALE GENOMIC DNA]</scope>
    <source>
        <tissue evidence="2">Roots</tissue>
    </source>
</reference>
<dbReference type="Proteomes" id="UP001345219">
    <property type="component" value="Chromosome 14"/>
</dbReference>
<evidence type="ECO:0000313" key="2">
    <source>
        <dbReference type="EMBL" id="KAK4777691.1"/>
    </source>
</evidence>
<accession>A0AAN7QUQ0</accession>
<sequence length="155" mass="17173">MDPLDLRFCRWKKACGQYLAGRKTVYVHRCLKRKTGKHIKRGENARMLKLSMKDMKSGKKKHAEKLYNSDTTPPGTSNTSNPSTPTASSVIPFLSPVYNSVPAQFPDLEDCNKVRSPKAAAVGCDSTPRGDRCHSHKKSLSSGALSSLTKSHIRR</sequence>
<dbReference type="AlphaFoldDB" id="A0AAN7QUQ0"/>